<dbReference type="GO" id="GO:0003700">
    <property type="term" value="F:DNA-binding transcription factor activity"/>
    <property type="evidence" value="ECO:0007669"/>
    <property type="project" value="InterPro"/>
</dbReference>
<dbReference type="PANTHER" id="PTHR43436:SF1">
    <property type="entry name" value="TRANSCRIPTIONAL REGULATORY PROTEIN"/>
    <property type="match status" value="1"/>
</dbReference>
<dbReference type="InterPro" id="IPR009594">
    <property type="entry name" value="Tscrpt_reg_HTH_AraC_N"/>
</dbReference>
<evidence type="ECO:0000313" key="6">
    <source>
        <dbReference type="Proteomes" id="UP000001600"/>
    </source>
</evidence>
<dbReference type="Pfam" id="PF06719">
    <property type="entry name" value="AraC_N"/>
    <property type="match status" value="1"/>
</dbReference>
<dbReference type="PROSITE" id="PS01124">
    <property type="entry name" value="HTH_ARAC_FAMILY_2"/>
    <property type="match status" value="1"/>
</dbReference>
<dbReference type="Proteomes" id="UP000001600">
    <property type="component" value="Chromosome 1"/>
</dbReference>
<organism evidence="5 6">
    <name type="scientific">Rhizobium rhizogenes (strain K84 / ATCC BAA-868)</name>
    <name type="common">Agrobacterium radiobacter</name>
    <dbReference type="NCBI Taxonomy" id="311403"/>
    <lineage>
        <taxon>Bacteria</taxon>
        <taxon>Pseudomonadati</taxon>
        <taxon>Pseudomonadota</taxon>
        <taxon>Alphaproteobacteria</taxon>
        <taxon>Hyphomicrobiales</taxon>
        <taxon>Rhizobiaceae</taxon>
        <taxon>Rhizobium/Agrobacterium group</taxon>
        <taxon>Rhizobium</taxon>
    </lineage>
</organism>
<evidence type="ECO:0000256" key="3">
    <source>
        <dbReference type="ARBA" id="ARBA00023163"/>
    </source>
</evidence>
<dbReference type="PROSITE" id="PS00041">
    <property type="entry name" value="HTH_ARAC_FAMILY_1"/>
    <property type="match status" value="1"/>
</dbReference>
<keyword evidence="2" id="KW-0238">DNA-binding</keyword>
<protein>
    <submittedName>
        <fullName evidence="5">Transcriptional regulator protein</fullName>
    </submittedName>
</protein>
<proteinExistence type="predicted"/>
<evidence type="ECO:0000256" key="2">
    <source>
        <dbReference type="ARBA" id="ARBA00023125"/>
    </source>
</evidence>
<dbReference type="SUPFAM" id="SSF46689">
    <property type="entry name" value="Homeodomain-like"/>
    <property type="match status" value="2"/>
</dbReference>
<reference evidence="5 6" key="1">
    <citation type="journal article" date="2009" name="J. Bacteriol.">
        <title>Genome sequences of three Agrobacterium biovars help elucidate the evolution of multichromosome genomes in bacteria.</title>
        <authorList>
            <person name="Slater S.C."/>
            <person name="Goldman B.S."/>
            <person name="Goodner B."/>
            <person name="Setubal J.C."/>
            <person name="Farrand S.K."/>
            <person name="Nester E.W."/>
            <person name="Burr T.J."/>
            <person name="Banta L."/>
            <person name="Dickerman A.W."/>
            <person name="Paulsen I."/>
            <person name="Otten L."/>
            <person name="Suen G."/>
            <person name="Welch R."/>
            <person name="Almeida N.F."/>
            <person name="Arnold F."/>
            <person name="Burton O.T."/>
            <person name="Du Z."/>
            <person name="Ewing A."/>
            <person name="Godsy E."/>
            <person name="Heisel S."/>
            <person name="Houmiel K.L."/>
            <person name="Jhaveri J."/>
            <person name="Lu J."/>
            <person name="Miller N.M."/>
            <person name="Norton S."/>
            <person name="Chen Q."/>
            <person name="Phoolcharoen W."/>
            <person name="Ohlin V."/>
            <person name="Ondrusek D."/>
            <person name="Pride N."/>
            <person name="Stricklin S.L."/>
            <person name="Sun J."/>
            <person name="Wheeler C."/>
            <person name="Wilson L."/>
            <person name="Zhu H."/>
            <person name="Wood D.W."/>
        </authorList>
    </citation>
    <scope>NUCLEOTIDE SEQUENCE [LARGE SCALE GENOMIC DNA]</scope>
    <source>
        <strain evidence="6">K84 / ATCC BAA-868</strain>
    </source>
</reference>
<dbReference type="HOGENOM" id="CLU_000445_100_0_5"/>
<gene>
    <name evidence="5" type="ordered locus">Arad_1432</name>
</gene>
<keyword evidence="3" id="KW-0804">Transcription</keyword>
<dbReference type="GO" id="GO:0043565">
    <property type="term" value="F:sequence-specific DNA binding"/>
    <property type="evidence" value="ECO:0007669"/>
    <property type="project" value="InterPro"/>
</dbReference>
<dbReference type="KEGG" id="ara:Arad_1432"/>
<sequence length="333" mass="36933">MNAGTLEFLAYSSSRLAGRRYTAMMMTSPLPWRPPMSSALKDALTHFIESSDGGDNGVFWTGIDGFCVMRSSEPKMPHKMIYRPALCVIVQGAKQLMLHDRVIDYAEMQALIISIELPAAGRVIEASPEKPYIAISLEFDVGMMREVMEQLDVPPKPTGGAGLGIFVEDLSQPLADCLVRLTGLLATPRAIPVLHPAIMREICFWLLTGPNGGEVCKLVLPDSQTRRIADAIRLLRDNFAEPVRIEQLAAAARMSPSSFHQHFKTLTSMTPLQYQKQMRLLEARRLMVAGSANVENAAYRVGYESASQFSREYTRMFGAPPKRDVTELRVAAE</sequence>
<dbReference type="STRING" id="311403.Arad_1432"/>
<dbReference type="SMART" id="SM00342">
    <property type="entry name" value="HTH_ARAC"/>
    <property type="match status" value="1"/>
</dbReference>
<evidence type="ECO:0000313" key="5">
    <source>
        <dbReference type="EMBL" id="ACM25868.1"/>
    </source>
</evidence>
<dbReference type="InterPro" id="IPR009057">
    <property type="entry name" value="Homeodomain-like_sf"/>
</dbReference>
<name>B9JBG2_RHIR8</name>
<evidence type="ECO:0000256" key="1">
    <source>
        <dbReference type="ARBA" id="ARBA00023015"/>
    </source>
</evidence>
<feature type="domain" description="HTH araC/xylS-type" evidence="4">
    <location>
        <begin position="229"/>
        <end position="327"/>
    </location>
</feature>
<dbReference type="eggNOG" id="COG2207">
    <property type="taxonomic scope" value="Bacteria"/>
</dbReference>
<dbReference type="Gene3D" id="1.10.10.60">
    <property type="entry name" value="Homeodomain-like"/>
    <property type="match status" value="2"/>
</dbReference>
<dbReference type="InterPro" id="IPR018062">
    <property type="entry name" value="HTH_AraC-typ_CS"/>
</dbReference>
<dbReference type="Pfam" id="PF12833">
    <property type="entry name" value="HTH_18"/>
    <property type="match status" value="1"/>
</dbReference>
<dbReference type="InterPro" id="IPR018060">
    <property type="entry name" value="HTH_AraC"/>
</dbReference>
<dbReference type="AlphaFoldDB" id="B9JBG2"/>
<dbReference type="PANTHER" id="PTHR43436">
    <property type="entry name" value="ARAC-FAMILY TRANSCRIPTIONAL REGULATOR"/>
    <property type="match status" value="1"/>
</dbReference>
<dbReference type="EMBL" id="CP000628">
    <property type="protein sequence ID" value="ACM25868.1"/>
    <property type="molecule type" value="Genomic_DNA"/>
</dbReference>
<evidence type="ECO:0000259" key="4">
    <source>
        <dbReference type="PROSITE" id="PS01124"/>
    </source>
</evidence>
<keyword evidence="1" id="KW-0805">Transcription regulation</keyword>
<accession>B9JBG2</accession>